<keyword evidence="5 6" id="KW-0472">Membrane</keyword>
<reference evidence="7" key="1">
    <citation type="submission" date="2019-08" db="EMBL/GenBank/DDBJ databases">
        <title>The improved chromosome-level genome for the pearl oyster Pinctada fucata martensii using PacBio sequencing and Hi-C.</title>
        <authorList>
            <person name="Zheng Z."/>
        </authorList>
    </citation>
    <scope>NUCLEOTIDE SEQUENCE</scope>
    <source>
        <strain evidence="7">ZZ-2019</strain>
        <tissue evidence="7">Adductor muscle</tissue>
    </source>
</reference>
<dbReference type="AlphaFoldDB" id="A0AA88YDQ2"/>
<feature type="transmembrane region" description="Helical" evidence="6">
    <location>
        <begin position="161"/>
        <end position="181"/>
    </location>
</feature>
<comment type="subcellular location">
    <subcellularLocation>
        <location evidence="1">Membrane</location>
        <topology evidence="1">Multi-pass membrane protein</topology>
    </subcellularLocation>
</comment>
<dbReference type="NCBIfam" id="NF037981">
    <property type="entry name" value="NCS2_1"/>
    <property type="match status" value="1"/>
</dbReference>
<gene>
    <name evidence="7" type="ORF">FSP39_004171</name>
</gene>
<evidence type="ECO:0000256" key="5">
    <source>
        <dbReference type="ARBA" id="ARBA00023136"/>
    </source>
</evidence>
<dbReference type="PANTHER" id="PTHR11119">
    <property type="entry name" value="XANTHINE-URACIL / VITAMIN C PERMEASE FAMILY MEMBER"/>
    <property type="match status" value="1"/>
</dbReference>
<dbReference type="Proteomes" id="UP001186944">
    <property type="component" value="Unassembled WGS sequence"/>
</dbReference>
<comment type="caution">
    <text evidence="7">The sequence shown here is derived from an EMBL/GenBank/DDBJ whole genome shotgun (WGS) entry which is preliminary data.</text>
</comment>
<accession>A0AA88YDQ2</accession>
<organism evidence="7 8">
    <name type="scientific">Pinctada imbricata</name>
    <name type="common">Atlantic pearl-oyster</name>
    <name type="synonym">Pinctada martensii</name>
    <dbReference type="NCBI Taxonomy" id="66713"/>
    <lineage>
        <taxon>Eukaryota</taxon>
        <taxon>Metazoa</taxon>
        <taxon>Spiralia</taxon>
        <taxon>Lophotrochozoa</taxon>
        <taxon>Mollusca</taxon>
        <taxon>Bivalvia</taxon>
        <taxon>Autobranchia</taxon>
        <taxon>Pteriomorphia</taxon>
        <taxon>Pterioida</taxon>
        <taxon>Pterioidea</taxon>
        <taxon>Pteriidae</taxon>
        <taxon>Pinctada</taxon>
    </lineage>
</organism>
<name>A0AA88YDQ2_PINIB</name>
<keyword evidence="3 6" id="KW-0812">Transmembrane</keyword>
<proteinExistence type="inferred from homology"/>
<evidence type="ECO:0000256" key="4">
    <source>
        <dbReference type="ARBA" id="ARBA00022989"/>
    </source>
</evidence>
<protein>
    <recommendedName>
        <fullName evidence="9">Solute carrier family 23 member 2</fullName>
    </recommendedName>
</protein>
<dbReference type="EMBL" id="VSWD01000008">
    <property type="protein sequence ID" value="KAK3094626.1"/>
    <property type="molecule type" value="Genomic_DNA"/>
</dbReference>
<feature type="transmembrane region" description="Helical" evidence="6">
    <location>
        <begin position="485"/>
        <end position="507"/>
    </location>
</feature>
<feature type="transmembrane region" description="Helical" evidence="6">
    <location>
        <begin position="333"/>
        <end position="351"/>
    </location>
</feature>
<feature type="transmembrane region" description="Helical" evidence="6">
    <location>
        <begin position="513"/>
        <end position="531"/>
    </location>
</feature>
<feature type="transmembrane region" description="Helical" evidence="6">
    <location>
        <begin position="266"/>
        <end position="283"/>
    </location>
</feature>
<dbReference type="GO" id="GO:0016020">
    <property type="term" value="C:membrane"/>
    <property type="evidence" value="ECO:0007669"/>
    <property type="project" value="UniProtKB-SubCell"/>
</dbReference>
<evidence type="ECO:0000256" key="3">
    <source>
        <dbReference type="ARBA" id="ARBA00022692"/>
    </source>
</evidence>
<dbReference type="GO" id="GO:0022857">
    <property type="term" value="F:transmembrane transporter activity"/>
    <property type="evidence" value="ECO:0007669"/>
    <property type="project" value="InterPro"/>
</dbReference>
<keyword evidence="4 6" id="KW-1133">Transmembrane helix</keyword>
<feature type="transmembrane region" description="Helical" evidence="6">
    <location>
        <begin position="239"/>
        <end position="259"/>
    </location>
</feature>
<evidence type="ECO:0008006" key="9">
    <source>
        <dbReference type="Google" id="ProtNLM"/>
    </source>
</evidence>
<feature type="transmembrane region" description="Helical" evidence="6">
    <location>
        <begin position="400"/>
        <end position="419"/>
    </location>
</feature>
<evidence type="ECO:0000313" key="7">
    <source>
        <dbReference type="EMBL" id="KAK3094626.1"/>
    </source>
</evidence>
<feature type="transmembrane region" description="Helical" evidence="6">
    <location>
        <begin position="131"/>
        <end position="149"/>
    </location>
</feature>
<dbReference type="InterPro" id="IPR006043">
    <property type="entry name" value="NCS2"/>
</dbReference>
<evidence type="ECO:0000256" key="2">
    <source>
        <dbReference type="ARBA" id="ARBA00008821"/>
    </source>
</evidence>
<evidence type="ECO:0000256" key="1">
    <source>
        <dbReference type="ARBA" id="ARBA00004141"/>
    </source>
</evidence>
<keyword evidence="8" id="KW-1185">Reference proteome</keyword>
<comment type="similarity">
    <text evidence="2">Belongs to the nucleobase:cation symporter-2 (NCS2) (TC 2.A.40) family.</text>
</comment>
<evidence type="ECO:0000256" key="6">
    <source>
        <dbReference type="SAM" id="Phobius"/>
    </source>
</evidence>
<feature type="transmembrane region" description="Helical" evidence="6">
    <location>
        <begin position="295"/>
        <end position="312"/>
    </location>
</feature>
<dbReference type="Pfam" id="PF00860">
    <property type="entry name" value="Xan_ur_permease"/>
    <property type="match status" value="1"/>
</dbReference>
<sequence>MKMLILYVEKSDCEDFRADMSDIRDQVLRDKGKYDVESLWLDLKHQILNGIKKHLPSKRMIHVNSNCGSVKQRQSDLLVSMDVNGDLGDNPNEAEVTSETNEEQEAKTPLIYKVSDGTPIHLTLFFALQQALLSLSTSLAVSLLVAQVVCAEHQEEFKSKLLSSTLFMNGVTTLLMVLFGARLPLYQGASPEYVVPLLAFAAIEKDRCNDTKTVYNFETNTTQSIAVDMDGLILEQVQMLQGSLIVAGVIHFLVGATGLVGFLLRFIGPVTIVPTVLLLGIFITKSVAKFAQVDWGVAVLTCSVALILSLYLGKFSMPIPVWTRKKSCHVIRYPFHQVFAILIAIIVGWLFSTILTETGYYDNATNVTSKAYYARTDVRRYVIDRASWFYFPYPGQFGPIRFNVSLFIGFLIATMISIMDSIGDYYACAAICRVPPPPSHAVNRGIAVEGFCSIFSGAIGCGHATTTYGGNIGAIGLTKVASRHVFVCVGLIYIVFGVIGKVSAVFITIPYPVLGGVLIIMFGAFNGVVLSNLQSVDLSSTRNLTIIGTGLLVGLVVPHWIETYPNAINTGNKQADGILSLLLGNPNLIGSVLSCFLDNTIPGSREERGIAAWHNPEVDPNCHSKKYLEGREVYQLNLPKRLLKMKINKYLPFMPDPEKKVRERQLSFEKDTRKSPFQTF</sequence>
<evidence type="ECO:0000313" key="8">
    <source>
        <dbReference type="Proteomes" id="UP001186944"/>
    </source>
</evidence>